<dbReference type="InterPro" id="IPR009000">
    <property type="entry name" value="Transl_B-barrel_sf"/>
</dbReference>
<evidence type="ECO:0000256" key="2">
    <source>
        <dbReference type="ARBA" id="ARBA00022517"/>
    </source>
</evidence>
<comment type="subcellular location">
    <subcellularLocation>
        <location evidence="7">Nucleus</location>
        <location evidence="7">Nucleolus</location>
    </subcellularLocation>
</comment>
<keyword evidence="7 9" id="KW-0687">Ribonucleoprotein</keyword>
<dbReference type="Gene3D" id="2.40.10.230">
    <property type="entry name" value="Probable tRNA pseudouridine synthase domain"/>
    <property type="match status" value="1"/>
</dbReference>
<dbReference type="InterPro" id="IPR038664">
    <property type="entry name" value="Gar1/Naf1_Cbf5-bd_sf"/>
</dbReference>
<dbReference type="AlphaFoldDB" id="A0A5J4VBR8"/>
<dbReference type="PANTHER" id="PTHR31633">
    <property type="entry name" value="H/ACA RIBONUCLEOPROTEIN COMPLEX NON-CORE SUBUNIT NAF1"/>
    <property type="match status" value="1"/>
</dbReference>
<dbReference type="EMBL" id="SNRW01008212">
    <property type="protein sequence ID" value="KAA6379887.1"/>
    <property type="molecule type" value="Genomic_DNA"/>
</dbReference>
<keyword evidence="2 7" id="KW-0690">Ribosome biogenesis</keyword>
<gene>
    <name evidence="9" type="ORF">EZS28_024588</name>
</gene>
<proteinExistence type="inferred from homology"/>
<dbReference type="OrthoDB" id="21550at2759"/>
<comment type="subunit">
    <text evidence="7">Component of the small nucleolar ribonucleoprotein particles containing H/ACA-type snoRNAs (H/ACA snoRNPs).</text>
</comment>
<dbReference type="GO" id="GO:0005732">
    <property type="term" value="C:sno(s)RNA-containing ribonucleoprotein complex"/>
    <property type="evidence" value="ECO:0007669"/>
    <property type="project" value="InterPro"/>
</dbReference>
<evidence type="ECO:0000256" key="4">
    <source>
        <dbReference type="ARBA" id="ARBA00022553"/>
    </source>
</evidence>
<evidence type="ECO:0000256" key="5">
    <source>
        <dbReference type="ARBA" id="ARBA00022884"/>
    </source>
</evidence>
<comment type="function">
    <text evidence="7">Required for ribosome biogenesis. Part of a complex which catalyzes pseudouridylation of rRNA. This involves the isomerization of uridine such that the ribose is subsequently attached to C5, instead of the normal N1. Pseudouridine ("psi") residues may serve to stabilize the conformation of rRNAs.</text>
</comment>
<dbReference type="PANTHER" id="PTHR31633:SF1">
    <property type="entry name" value="H_ACA RIBONUCLEOPROTEIN COMPLEX NON-CORE SUBUNIT NAF1"/>
    <property type="match status" value="1"/>
</dbReference>
<dbReference type="InterPro" id="IPR007504">
    <property type="entry name" value="H/ACA_rnp_Gar1/Naf1"/>
</dbReference>
<evidence type="ECO:0000256" key="3">
    <source>
        <dbReference type="ARBA" id="ARBA00022552"/>
    </source>
</evidence>
<dbReference type="GO" id="GO:0001522">
    <property type="term" value="P:pseudouridine synthesis"/>
    <property type="evidence" value="ECO:0007669"/>
    <property type="project" value="InterPro"/>
</dbReference>
<feature type="compositionally biased region" description="Polar residues" evidence="8">
    <location>
        <begin position="1"/>
        <end position="24"/>
    </location>
</feature>
<comment type="caution">
    <text evidence="9">The sequence shown here is derived from an EMBL/GenBank/DDBJ whole genome shotgun (WGS) entry which is preliminary data.</text>
</comment>
<evidence type="ECO:0000256" key="6">
    <source>
        <dbReference type="ARBA" id="ARBA00023242"/>
    </source>
</evidence>
<feature type="compositionally biased region" description="Polar residues" evidence="8">
    <location>
        <begin position="50"/>
        <end position="62"/>
    </location>
</feature>
<evidence type="ECO:0000256" key="8">
    <source>
        <dbReference type="SAM" id="MobiDB-lite"/>
    </source>
</evidence>
<dbReference type="SUPFAM" id="SSF50447">
    <property type="entry name" value="Translation proteins"/>
    <property type="match status" value="1"/>
</dbReference>
<keyword evidence="6 7" id="KW-0539">Nucleus</keyword>
<evidence type="ECO:0000313" key="9">
    <source>
        <dbReference type="EMBL" id="KAA6379887.1"/>
    </source>
</evidence>
<feature type="region of interest" description="Disordered" evidence="8">
    <location>
        <begin position="197"/>
        <end position="248"/>
    </location>
</feature>
<dbReference type="Pfam" id="PF04410">
    <property type="entry name" value="Gar1"/>
    <property type="match status" value="1"/>
</dbReference>
<feature type="compositionally biased region" description="Basic residues" evidence="8">
    <location>
        <begin position="226"/>
        <end position="235"/>
    </location>
</feature>
<keyword evidence="3 7" id="KW-0698">rRNA processing</keyword>
<evidence type="ECO:0000313" key="10">
    <source>
        <dbReference type="Proteomes" id="UP000324800"/>
    </source>
</evidence>
<feature type="region of interest" description="Disordered" evidence="8">
    <location>
        <begin position="1"/>
        <end position="78"/>
    </location>
</feature>
<feature type="compositionally biased region" description="Acidic residues" evidence="8">
    <location>
        <begin position="203"/>
        <end position="222"/>
    </location>
</feature>
<dbReference type="GO" id="GO:0006364">
    <property type="term" value="P:rRNA processing"/>
    <property type="evidence" value="ECO:0007669"/>
    <property type="project" value="UniProtKB-KW"/>
</dbReference>
<name>A0A5J4VBR8_9EUKA</name>
<dbReference type="GO" id="GO:0000493">
    <property type="term" value="P:box H/ACA snoRNP assembly"/>
    <property type="evidence" value="ECO:0007669"/>
    <property type="project" value="InterPro"/>
</dbReference>
<sequence>METNTDIPINNIETQAQDDIQTTPLPAIPQEPAKIESDESSDSESDETGNENQSNQINVLQTDNNVGDFDEDDDPVPAGVIKSKNEQIPSISPELDRITLQPDHPISVAGRSGQIVENVLVVNAEKGLPILDIGSLLVLEDRTKLGFIEDVFGPIFQPYYTIRFESLDLIQKLITKENQNIFVAKNYEIAAIPVRTKGSDASNNDDEEIAESEQEYSDDEQEMQNKKKNKKKTGKREKNGGKLNKMRK</sequence>
<dbReference type="GO" id="GO:0003723">
    <property type="term" value="F:RNA binding"/>
    <property type="evidence" value="ECO:0007669"/>
    <property type="project" value="UniProtKB-KW"/>
</dbReference>
<evidence type="ECO:0000256" key="7">
    <source>
        <dbReference type="RuleBase" id="RU364004"/>
    </source>
</evidence>
<feature type="compositionally biased region" description="Acidic residues" evidence="8">
    <location>
        <begin position="38"/>
        <end position="49"/>
    </location>
</feature>
<organism evidence="9 10">
    <name type="scientific">Streblomastix strix</name>
    <dbReference type="NCBI Taxonomy" id="222440"/>
    <lineage>
        <taxon>Eukaryota</taxon>
        <taxon>Metamonada</taxon>
        <taxon>Preaxostyla</taxon>
        <taxon>Oxymonadida</taxon>
        <taxon>Streblomastigidae</taxon>
        <taxon>Streblomastix</taxon>
    </lineage>
</organism>
<accession>A0A5J4VBR8</accession>
<protein>
    <recommendedName>
        <fullName evidence="7">H/ACA ribonucleoprotein complex subunit</fullName>
    </recommendedName>
</protein>
<evidence type="ECO:0000256" key="1">
    <source>
        <dbReference type="ARBA" id="ARBA00009801"/>
    </source>
</evidence>
<dbReference type="Proteomes" id="UP000324800">
    <property type="component" value="Unassembled WGS sequence"/>
</dbReference>
<keyword evidence="4" id="KW-0597">Phosphoprotein</keyword>
<dbReference type="GO" id="GO:0005730">
    <property type="term" value="C:nucleolus"/>
    <property type="evidence" value="ECO:0007669"/>
    <property type="project" value="UniProtKB-SubCell"/>
</dbReference>
<dbReference type="InterPro" id="IPR040309">
    <property type="entry name" value="Naf1"/>
</dbReference>
<comment type="similarity">
    <text evidence="1">Belongs to the NAF1 family.</text>
</comment>
<reference evidence="9 10" key="1">
    <citation type="submission" date="2019-03" db="EMBL/GenBank/DDBJ databases">
        <title>Single cell metagenomics reveals metabolic interactions within the superorganism composed of flagellate Streblomastix strix and complex community of Bacteroidetes bacteria on its surface.</title>
        <authorList>
            <person name="Treitli S.C."/>
            <person name="Kolisko M."/>
            <person name="Husnik F."/>
            <person name="Keeling P."/>
            <person name="Hampl V."/>
        </authorList>
    </citation>
    <scope>NUCLEOTIDE SEQUENCE [LARGE SCALE GENOMIC DNA]</scope>
    <source>
        <strain evidence="9">ST1C</strain>
    </source>
</reference>
<keyword evidence="5 7" id="KW-0694">RNA-binding</keyword>
<comment type="similarity">
    <text evidence="7">Belongs to the GAR1 family.</text>
</comment>